<organism evidence="4 5">
    <name type="scientific">Anopheles maculatus</name>
    <dbReference type="NCBI Taxonomy" id="74869"/>
    <lineage>
        <taxon>Eukaryota</taxon>
        <taxon>Metazoa</taxon>
        <taxon>Ecdysozoa</taxon>
        <taxon>Arthropoda</taxon>
        <taxon>Hexapoda</taxon>
        <taxon>Insecta</taxon>
        <taxon>Pterygota</taxon>
        <taxon>Neoptera</taxon>
        <taxon>Endopterygota</taxon>
        <taxon>Diptera</taxon>
        <taxon>Nematocera</taxon>
        <taxon>Culicoidea</taxon>
        <taxon>Culicidae</taxon>
        <taxon>Anophelinae</taxon>
        <taxon>Anopheles</taxon>
        <taxon>Anopheles maculatus group</taxon>
    </lineage>
</organism>
<feature type="region of interest" description="Disordered" evidence="1">
    <location>
        <begin position="179"/>
        <end position="218"/>
    </location>
</feature>
<dbReference type="SUPFAM" id="SSF57603">
    <property type="entry name" value="FnI-like domain"/>
    <property type="match status" value="1"/>
</dbReference>
<keyword evidence="5" id="KW-1185">Reference proteome</keyword>
<feature type="compositionally biased region" description="Low complexity" evidence="1">
    <location>
        <begin position="75"/>
        <end position="88"/>
    </location>
</feature>
<dbReference type="VEuPathDB" id="VectorBase:AMAM013866"/>
<reference evidence="4" key="2">
    <citation type="submission" date="2020-05" db="UniProtKB">
        <authorList>
            <consortium name="EnsemblMetazoa"/>
        </authorList>
    </citation>
    <scope>IDENTIFICATION</scope>
    <source>
        <strain evidence="4">maculatus3</strain>
    </source>
</reference>
<proteinExistence type="predicted"/>
<evidence type="ECO:0000256" key="2">
    <source>
        <dbReference type="SAM" id="SignalP"/>
    </source>
</evidence>
<evidence type="ECO:0000313" key="5">
    <source>
        <dbReference type="Proteomes" id="UP000075901"/>
    </source>
</evidence>
<feature type="compositionally biased region" description="Basic residues" evidence="1">
    <location>
        <begin position="37"/>
        <end position="57"/>
    </location>
</feature>
<evidence type="ECO:0000259" key="3">
    <source>
        <dbReference type="Pfam" id="PF00093"/>
    </source>
</evidence>
<name>A0A182SUT8_9DIPT</name>
<evidence type="ECO:0000256" key="1">
    <source>
        <dbReference type="SAM" id="MobiDB-lite"/>
    </source>
</evidence>
<dbReference type="Proteomes" id="UP000075901">
    <property type="component" value="Unassembled WGS sequence"/>
</dbReference>
<dbReference type="EnsemblMetazoa" id="AMAM013866-RA">
    <property type="protein sequence ID" value="AMAM013866-PA"/>
    <property type="gene ID" value="AMAM013866"/>
</dbReference>
<feature type="compositionally biased region" description="Low complexity" evidence="1">
    <location>
        <begin position="183"/>
        <end position="193"/>
    </location>
</feature>
<feature type="domain" description="VWFC" evidence="3">
    <location>
        <begin position="140"/>
        <end position="180"/>
    </location>
</feature>
<protein>
    <submittedName>
        <fullName evidence="4">VWFC domain-containing protein</fullName>
    </submittedName>
</protein>
<reference evidence="5" key="1">
    <citation type="submission" date="2013-09" db="EMBL/GenBank/DDBJ databases">
        <title>The Genome Sequence of Anopheles maculatus species B.</title>
        <authorList>
            <consortium name="The Broad Institute Genomics Platform"/>
            <person name="Neafsey D.E."/>
            <person name="Besansky N."/>
            <person name="Howell P."/>
            <person name="Walton C."/>
            <person name="Young S.K."/>
            <person name="Zeng Q."/>
            <person name="Gargeya S."/>
            <person name="Fitzgerald M."/>
            <person name="Haas B."/>
            <person name="Abouelleil A."/>
            <person name="Allen A.W."/>
            <person name="Alvarado L."/>
            <person name="Arachchi H.M."/>
            <person name="Berlin A.M."/>
            <person name="Chapman S.B."/>
            <person name="Gainer-Dewar J."/>
            <person name="Goldberg J."/>
            <person name="Griggs A."/>
            <person name="Gujja S."/>
            <person name="Hansen M."/>
            <person name="Howarth C."/>
            <person name="Imamovic A."/>
            <person name="Ireland A."/>
            <person name="Larimer J."/>
            <person name="McCowan C."/>
            <person name="Murphy C."/>
            <person name="Pearson M."/>
            <person name="Poon T.W."/>
            <person name="Priest M."/>
            <person name="Roberts A."/>
            <person name="Saif S."/>
            <person name="Shea T."/>
            <person name="Sisk P."/>
            <person name="Sykes S."/>
            <person name="Wortman J."/>
            <person name="Nusbaum C."/>
            <person name="Birren B."/>
        </authorList>
    </citation>
    <scope>NUCLEOTIDE SEQUENCE [LARGE SCALE GENOMIC DNA]</scope>
    <source>
        <strain evidence="5">maculatus3</strain>
    </source>
</reference>
<feature type="chain" id="PRO_5008136187" evidence="2">
    <location>
        <begin position="27"/>
        <end position="218"/>
    </location>
</feature>
<dbReference type="Gene3D" id="2.10.70.10">
    <property type="entry name" value="Complement Module, domain 1"/>
    <property type="match status" value="1"/>
</dbReference>
<keyword evidence="2" id="KW-0732">Signal</keyword>
<evidence type="ECO:0000313" key="4">
    <source>
        <dbReference type="EnsemblMetazoa" id="AMAM013866-PA"/>
    </source>
</evidence>
<sequence>MKFRAGRPLLLAVFFIIVLVADQIRCDDEPATESVKPAKRKTKKSKAKKLATKNLKKVRPDRPQADRPQAQAPEYDSAYDYGDNYDYGTDPDYDGESAGARNPDASFRQPDDEIPRVSTTTTTTTTRAPEPESIVQPFTCYHEGKWYREGEVFQSGYQGCATCRCRNGSIQCDEADCPRNIPTTTTTTTTTTTEQPEFDASAVGNRLPAAPSGEPGIP</sequence>
<feature type="signal peptide" evidence="2">
    <location>
        <begin position="1"/>
        <end position="26"/>
    </location>
</feature>
<dbReference type="InterPro" id="IPR001007">
    <property type="entry name" value="VWF_dom"/>
</dbReference>
<accession>A0A182SUT8</accession>
<dbReference type="AlphaFoldDB" id="A0A182SUT8"/>
<dbReference type="Pfam" id="PF00093">
    <property type="entry name" value="VWC"/>
    <property type="match status" value="1"/>
</dbReference>
<feature type="region of interest" description="Disordered" evidence="1">
    <location>
        <begin position="29"/>
        <end position="128"/>
    </location>
</feature>